<feature type="domain" description="CBS" evidence="19">
    <location>
        <begin position="262"/>
        <end position="320"/>
    </location>
</feature>
<feature type="transmembrane region" description="Helical" evidence="15">
    <location>
        <begin position="121"/>
        <end position="145"/>
    </location>
</feature>
<evidence type="ECO:0000256" key="3">
    <source>
        <dbReference type="ARBA" id="ARBA00022475"/>
    </source>
</evidence>
<dbReference type="PROSITE" id="PS51371">
    <property type="entry name" value="CBS"/>
    <property type="match status" value="2"/>
</dbReference>
<keyword evidence="8 15" id="KW-0378">Hydrolase</keyword>
<feature type="binding site" evidence="17">
    <location>
        <position position="184"/>
    </location>
    <ligand>
        <name>Zn(2+)</name>
        <dbReference type="ChEBI" id="CHEBI:29105"/>
        <note>catalytic</note>
    </ligand>
</feature>
<feature type="active site" evidence="16">
    <location>
        <position position="81"/>
    </location>
</feature>
<keyword evidence="3 15" id="KW-1003">Cell membrane</keyword>
<evidence type="ECO:0000256" key="4">
    <source>
        <dbReference type="ARBA" id="ARBA00022670"/>
    </source>
</evidence>
<evidence type="ECO:0000256" key="9">
    <source>
        <dbReference type="ARBA" id="ARBA00022833"/>
    </source>
</evidence>
<dbReference type="Pfam" id="PF00571">
    <property type="entry name" value="CBS"/>
    <property type="match status" value="2"/>
</dbReference>
<organism evidence="20 21">
    <name type="scientific">Methanoregula boonei (strain DSM 21154 / JCM 14090 / 6A8)</name>
    <dbReference type="NCBI Taxonomy" id="456442"/>
    <lineage>
        <taxon>Archaea</taxon>
        <taxon>Methanobacteriati</taxon>
        <taxon>Methanobacteriota</taxon>
        <taxon>Stenosarchaea group</taxon>
        <taxon>Methanomicrobia</taxon>
        <taxon>Methanomicrobiales</taxon>
        <taxon>Methanoregulaceae</taxon>
        <taxon>Methanoregula</taxon>
    </lineage>
</organism>
<evidence type="ECO:0000313" key="21">
    <source>
        <dbReference type="Proteomes" id="UP000002408"/>
    </source>
</evidence>
<comment type="subcellular location">
    <subcellularLocation>
        <location evidence="1 15">Cell membrane</location>
        <topology evidence="1 15">Multi-pass membrane protein</topology>
    </subcellularLocation>
</comment>
<keyword evidence="21" id="KW-1185">Reference proteome</keyword>
<dbReference type="GO" id="GO:0005886">
    <property type="term" value="C:plasma membrane"/>
    <property type="evidence" value="ECO:0007669"/>
    <property type="project" value="UniProtKB-SubCell"/>
</dbReference>
<evidence type="ECO:0000256" key="5">
    <source>
        <dbReference type="ARBA" id="ARBA00022692"/>
    </source>
</evidence>
<accession>A7I8K8</accession>
<keyword evidence="7" id="KW-0677">Repeat</keyword>
<dbReference type="Proteomes" id="UP000002408">
    <property type="component" value="Chromosome"/>
</dbReference>
<sequence>MNGSYKIGRLFGIPVLIHFSFLIVIPLLAWIIGIQIALTTTTIQYIFQVPIDTTLITAGFMPWILGTIVALGLFLGVLVHEIAHCIVARKKGVRIQSITLLMFGGVSRMEEEGVPDPKVELPMALVGPFTSLLFGLVCAGLVYLVPGMTPYPAIAGILIFIFGYVAVLNILLFAFNLIPAFPMDGGRVLRAALAQRMPVHKATRIAANIGKGFAIIFGIIGLLFFNPFLILIALFVYIGAGSEATMDQFTYLLHNVTAESTMSSPVTSVTPALSLSKVAEMMLSTKHLGFPVVEHDKLVGMITLVDVNRISPADREAKQVRDIMTRDPVTLPPSAPVMDALRIMSARNIGRIPIAQDGRIIGIVTRSDILKVAELKKA</sequence>
<evidence type="ECO:0000256" key="12">
    <source>
        <dbReference type="ARBA" id="ARBA00023122"/>
    </source>
</evidence>
<dbReference type="InterPro" id="IPR046342">
    <property type="entry name" value="CBS_dom_sf"/>
</dbReference>
<dbReference type="PIRSF" id="PIRSF006404">
    <property type="entry name" value="UCP006404_Pept_M50_CBS"/>
    <property type="match status" value="1"/>
</dbReference>
<keyword evidence="14" id="KW-0486">Methionine biosynthesis</keyword>
<feature type="transmembrane region" description="Helical" evidence="15">
    <location>
        <begin position="92"/>
        <end position="109"/>
    </location>
</feature>
<dbReference type="STRING" id="456442.Mboo_1552"/>
<dbReference type="Pfam" id="PF02163">
    <property type="entry name" value="Peptidase_M50"/>
    <property type="match status" value="2"/>
</dbReference>
<evidence type="ECO:0000256" key="8">
    <source>
        <dbReference type="ARBA" id="ARBA00022801"/>
    </source>
</evidence>
<dbReference type="OrthoDB" id="12044at2157"/>
<feature type="transmembrane region" description="Helical" evidence="15">
    <location>
        <begin position="58"/>
        <end position="80"/>
    </location>
</feature>
<dbReference type="CDD" id="cd04801">
    <property type="entry name" value="CBS_pair_peptidase_M50"/>
    <property type="match status" value="1"/>
</dbReference>
<feature type="transmembrane region" description="Helical" evidence="15">
    <location>
        <begin position="12"/>
        <end position="38"/>
    </location>
</feature>
<feature type="domain" description="CBS" evidence="19">
    <location>
        <begin position="324"/>
        <end position="378"/>
    </location>
</feature>
<keyword evidence="14" id="KW-0028">Amino-acid biosynthesis</keyword>
<dbReference type="PANTHER" id="PTHR39188:SF3">
    <property type="entry name" value="STAGE IV SPORULATION PROTEIN FB"/>
    <property type="match status" value="1"/>
</dbReference>
<dbReference type="RefSeq" id="WP_012107110.1">
    <property type="nucleotide sequence ID" value="NC_009712.1"/>
</dbReference>
<evidence type="ECO:0000256" key="1">
    <source>
        <dbReference type="ARBA" id="ARBA00004651"/>
    </source>
</evidence>
<evidence type="ECO:0000313" key="20">
    <source>
        <dbReference type="EMBL" id="ABS56069.1"/>
    </source>
</evidence>
<dbReference type="GO" id="GO:0006508">
    <property type="term" value="P:proteolysis"/>
    <property type="evidence" value="ECO:0007669"/>
    <property type="project" value="UniProtKB-KW"/>
</dbReference>
<keyword evidence="6 15" id="KW-0479">Metal-binding</keyword>
<dbReference type="InterPro" id="IPR008915">
    <property type="entry name" value="Peptidase_M50"/>
</dbReference>
<evidence type="ECO:0000256" key="14">
    <source>
        <dbReference type="ARBA" id="ARBA00023167"/>
    </source>
</evidence>
<dbReference type="KEGG" id="mbn:Mboo_1552"/>
<evidence type="ECO:0000256" key="7">
    <source>
        <dbReference type="ARBA" id="ARBA00022737"/>
    </source>
</evidence>
<keyword evidence="5 15" id="KW-0812">Transmembrane</keyword>
<dbReference type="HOGENOM" id="CLU_037123_1_1_2"/>
<evidence type="ECO:0000259" key="19">
    <source>
        <dbReference type="PROSITE" id="PS51371"/>
    </source>
</evidence>
<gene>
    <name evidence="20" type="ordered locus">Mboo_1552</name>
</gene>
<feature type="transmembrane region" description="Helical" evidence="15">
    <location>
        <begin position="213"/>
        <end position="238"/>
    </location>
</feature>
<evidence type="ECO:0000256" key="6">
    <source>
        <dbReference type="ARBA" id="ARBA00022723"/>
    </source>
</evidence>
<comment type="similarity">
    <text evidence="2 15">Belongs to the peptidase M50B family.</text>
</comment>
<keyword evidence="13 15" id="KW-0472">Membrane</keyword>
<dbReference type="GeneID" id="5411239"/>
<evidence type="ECO:0000256" key="13">
    <source>
        <dbReference type="ARBA" id="ARBA00023136"/>
    </source>
</evidence>
<evidence type="ECO:0000256" key="16">
    <source>
        <dbReference type="PIRSR" id="PIRSR006404-1"/>
    </source>
</evidence>
<feature type="binding site" evidence="17">
    <location>
        <position position="84"/>
    </location>
    <ligand>
        <name>Zn(2+)</name>
        <dbReference type="ChEBI" id="CHEBI:29105"/>
        <note>catalytic</note>
    </ligand>
</feature>
<evidence type="ECO:0000256" key="15">
    <source>
        <dbReference type="PIRNR" id="PIRNR006404"/>
    </source>
</evidence>
<evidence type="ECO:0000256" key="10">
    <source>
        <dbReference type="ARBA" id="ARBA00022989"/>
    </source>
</evidence>
<evidence type="ECO:0000256" key="17">
    <source>
        <dbReference type="PIRSR" id="PIRSR006404-2"/>
    </source>
</evidence>
<evidence type="ECO:0000256" key="2">
    <source>
        <dbReference type="ARBA" id="ARBA00007931"/>
    </source>
</evidence>
<comment type="cofactor">
    <cofactor evidence="15 17">
        <name>Zn(2+)</name>
        <dbReference type="ChEBI" id="CHEBI:29105"/>
    </cofactor>
    <text evidence="15 17">Binds 1 zinc ion per subunit.</text>
</comment>
<protein>
    <recommendedName>
        <fullName evidence="15">Zinc metalloprotease</fullName>
    </recommendedName>
</protein>
<proteinExistence type="inferred from homology"/>
<dbReference type="GO" id="GO:0046872">
    <property type="term" value="F:metal ion binding"/>
    <property type="evidence" value="ECO:0007669"/>
    <property type="project" value="UniProtKB-UniRule"/>
</dbReference>
<keyword evidence="12 18" id="KW-0129">CBS domain</keyword>
<reference evidence="21" key="1">
    <citation type="journal article" date="2015" name="Microbiology">
        <title>Genome of Methanoregula boonei 6A8 reveals adaptations to oligotrophic peatland environments.</title>
        <authorList>
            <person name="Braeuer S."/>
            <person name="Cadillo-Quiroz H."/>
            <person name="Kyrpides N."/>
            <person name="Woyke T."/>
            <person name="Goodwin L."/>
            <person name="Detter C."/>
            <person name="Podell S."/>
            <person name="Yavitt J.B."/>
            <person name="Zinder S.H."/>
        </authorList>
    </citation>
    <scope>NUCLEOTIDE SEQUENCE [LARGE SCALE GENOMIC DNA]</scope>
    <source>
        <strain evidence="21">DSM 21154 / JCM 14090 / 6A8</strain>
    </source>
</reference>
<keyword evidence="10 15" id="KW-1133">Transmembrane helix</keyword>
<dbReference type="EMBL" id="CP000780">
    <property type="protein sequence ID" value="ABS56069.1"/>
    <property type="molecule type" value="Genomic_DNA"/>
</dbReference>
<dbReference type="CDD" id="cd06164">
    <property type="entry name" value="S2P-M50_SpoIVFB_CBS"/>
    <property type="match status" value="1"/>
</dbReference>
<dbReference type="eggNOG" id="arCOG00607">
    <property type="taxonomic scope" value="Archaea"/>
</dbReference>
<dbReference type="InterPro" id="IPR016483">
    <property type="entry name" value="UCP006404_Pept_M50_CBS"/>
</dbReference>
<dbReference type="SMART" id="SM00116">
    <property type="entry name" value="CBS"/>
    <property type="match status" value="2"/>
</dbReference>
<evidence type="ECO:0000256" key="18">
    <source>
        <dbReference type="PROSITE-ProRule" id="PRU00703"/>
    </source>
</evidence>
<dbReference type="GO" id="GO:0009086">
    <property type="term" value="P:methionine biosynthetic process"/>
    <property type="evidence" value="ECO:0007669"/>
    <property type="project" value="UniProtKB-KW"/>
</dbReference>
<dbReference type="InterPro" id="IPR000644">
    <property type="entry name" value="CBS_dom"/>
</dbReference>
<keyword evidence="9 15" id="KW-0862">Zinc</keyword>
<dbReference type="PANTHER" id="PTHR39188">
    <property type="entry name" value="MEMBRANE-ASSOCIATED ZINC METALLOPROTEASE M50B"/>
    <property type="match status" value="1"/>
</dbReference>
<dbReference type="Gene3D" id="3.10.580.10">
    <property type="entry name" value="CBS-domain"/>
    <property type="match status" value="2"/>
</dbReference>
<feature type="transmembrane region" description="Helical" evidence="15">
    <location>
        <begin position="157"/>
        <end position="178"/>
    </location>
</feature>
<dbReference type="AlphaFoldDB" id="A7I8K8"/>
<feature type="binding site" evidence="17">
    <location>
        <position position="80"/>
    </location>
    <ligand>
        <name>Zn(2+)</name>
        <dbReference type="ChEBI" id="CHEBI:29105"/>
        <note>catalytic</note>
    </ligand>
</feature>
<name>A7I8K8_METB6</name>
<dbReference type="SUPFAM" id="SSF54631">
    <property type="entry name" value="CBS-domain pair"/>
    <property type="match status" value="1"/>
</dbReference>
<keyword evidence="11 15" id="KW-0482">Metalloprotease</keyword>
<keyword evidence="4 15" id="KW-0645">Protease</keyword>
<evidence type="ECO:0000256" key="11">
    <source>
        <dbReference type="ARBA" id="ARBA00023049"/>
    </source>
</evidence>
<dbReference type="GO" id="GO:0008237">
    <property type="term" value="F:metallopeptidase activity"/>
    <property type="evidence" value="ECO:0007669"/>
    <property type="project" value="UniProtKB-UniRule"/>
</dbReference>